<proteinExistence type="predicted"/>
<reference evidence="2 3" key="1">
    <citation type="submission" date="2024-02" db="EMBL/GenBank/DDBJ databases">
        <title>High-quality chromosome-scale genome assembly of Pensacola bahiagrass (Paspalum notatum Flugge var. saurae).</title>
        <authorList>
            <person name="Vega J.M."/>
            <person name="Podio M."/>
            <person name="Orjuela J."/>
            <person name="Siena L.A."/>
            <person name="Pessino S.C."/>
            <person name="Combes M.C."/>
            <person name="Mariac C."/>
            <person name="Albertini E."/>
            <person name="Pupilli F."/>
            <person name="Ortiz J.P.A."/>
            <person name="Leblanc O."/>
        </authorList>
    </citation>
    <scope>NUCLEOTIDE SEQUENCE [LARGE SCALE GENOMIC DNA]</scope>
    <source>
        <strain evidence="2">R1</strain>
        <tissue evidence="2">Leaf</tissue>
    </source>
</reference>
<protein>
    <submittedName>
        <fullName evidence="2">Uncharacterized protein</fullName>
    </submittedName>
</protein>
<feature type="compositionally biased region" description="Low complexity" evidence="1">
    <location>
        <begin position="1"/>
        <end position="21"/>
    </location>
</feature>
<dbReference type="AlphaFoldDB" id="A0AAQ3U2F2"/>
<name>A0AAQ3U2F2_PASNO</name>
<evidence type="ECO:0000313" key="3">
    <source>
        <dbReference type="Proteomes" id="UP001341281"/>
    </source>
</evidence>
<feature type="compositionally biased region" description="Polar residues" evidence="1">
    <location>
        <begin position="24"/>
        <end position="33"/>
    </location>
</feature>
<dbReference type="EMBL" id="CP144750">
    <property type="protein sequence ID" value="WVZ81815.1"/>
    <property type="molecule type" value="Genomic_DNA"/>
</dbReference>
<evidence type="ECO:0000256" key="1">
    <source>
        <dbReference type="SAM" id="MobiDB-lite"/>
    </source>
</evidence>
<gene>
    <name evidence="2" type="ORF">U9M48_029154</name>
</gene>
<dbReference type="Proteomes" id="UP001341281">
    <property type="component" value="Chromosome 06"/>
</dbReference>
<keyword evidence="3" id="KW-1185">Reference proteome</keyword>
<organism evidence="2 3">
    <name type="scientific">Paspalum notatum var. saurae</name>
    <dbReference type="NCBI Taxonomy" id="547442"/>
    <lineage>
        <taxon>Eukaryota</taxon>
        <taxon>Viridiplantae</taxon>
        <taxon>Streptophyta</taxon>
        <taxon>Embryophyta</taxon>
        <taxon>Tracheophyta</taxon>
        <taxon>Spermatophyta</taxon>
        <taxon>Magnoliopsida</taxon>
        <taxon>Liliopsida</taxon>
        <taxon>Poales</taxon>
        <taxon>Poaceae</taxon>
        <taxon>PACMAD clade</taxon>
        <taxon>Panicoideae</taxon>
        <taxon>Andropogonodae</taxon>
        <taxon>Paspaleae</taxon>
        <taxon>Paspalinae</taxon>
        <taxon>Paspalum</taxon>
    </lineage>
</organism>
<feature type="region of interest" description="Disordered" evidence="1">
    <location>
        <begin position="1"/>
        <end position="80"/>
    </location>
</feature>
<feature type="compositionally biased region" description="Polar residues" evidence="1">
    <location>
        <begin position="42"/>
        <end position="54"/>
    </location>
</feature>
<evidence type="ECO:0000313" key="2">
    <source>
        <dbReference type="EMBL" id="WVZ81815.1"/>
    </source>
</evidence>
<accession>A0AAQ3U2F2</accession>
<sequence length="80" mass="7989">MPTTSRPSRAYSGAAASSAASQCGRHTSFSDTDGASPAACGSCSNVDTSSSASQRGWPHPPTAVDPARLRGTSPSPATLH</sequence>